<feature type="transmembrane region" description="Helical" evidence="8">
    <location>
        <begin position="840"/>
        <end position="869"/>
    </location>
</feature>
<comment type="similarity">
    <text evidence="6">Belongs to the ABC-4 integral membrane protein family.</text>
</comment>
<evidence type="ECO:0000313" key="11">
    <source>
        <dbReference type="Proteomes" id="UP000216454"/>
    </source>
</evidence>
<dbReference type="GO" id="GO:0022857">
    <property type="term" value="F:transmembrane transporter activity"/>
    <property type="evidence" value="ECO:0007669"/>
    <property type="project" value="TreeGrafter"/>
</dbReference>
<feature type="transmembrane region" description="Helical" evidence="8">
    <location>
        <begin position="292"/>
        <end position="315"/>
    </location>
</feature>
<feature type="region of interest" description="Disordered" evidence="7">
    <location>
        <begin position="696"/>
        <end position="739"/>
    </location>
</feature>
<keyword evidence="5 8" id="KW-0472">Membrane</keyword>
<dbReference type="InterPro" id="IPR003838">
    <property type="entry name" value="ABC3_permease_C"/>
</dbReference>
<evidence type="ECO:0000256" key="7">
    <source>
        <dbReference type="SAM" id="MobiDB-lite"/>
    </source>
</evidence>
<dbReference type="Proteomes" id="UP000216454">
    <property type="component" value="Unassembled WGS sequence"/>
</dbReference>
<accession>A0A261EYR1</accession>
<feature type="transmembrane region" description="Helical" evidence="8">
    <location>
        <begin position="934"/>
        <end position="954"/>
    </location>
</feature>
<feature type="domain" description="ABC3 transporter permease C-terminal" evidence="9">
    <location>
        <begin position="298"/>
        <end position="413"/>
    </location>
</feature>
<dbReference type="EMBL" id="MWWQ01000006">
    <property type="protein sequence ID" value="OZG51983.1"/>
    <property type="molecule type" value="Genomic_DNA"/>
</dbReference>
<comment type="subcellular location">
    <subcellularLocation>
        <location evidence="1">Cell membrane</location>
        <topology evidence="1">Multi-pass membrane protein</topology>
    </subcellularLocation>
</comment>
<dbReference type="PANTHER" id="PTHR30572">
    <property type="entry name" value="MEMBRANE COMPONENT OF TRANSPORTER-RELATED"/>
    <property type="match status" value="1"/>
</dbReference>
<keyword evidence="2" id="KW-1003">Cell membrane</keyword>
<dbReference type="AlphaFoldDB" id="A0A261EYR1"/>
<evidence type="ECO:0000256" key="8">
    <source>
        <dbReference type="SAM" id="Phobius"/>
    </source>
</evidence>
<feature type="transmembrane region" description="Helical" evidence="8">
    <location>
        <begin position="349"/>
        <end position="369"/>
    </location>
</feature>
<evidence type="ECO:0000256" key="2">
    <source>
        <dbReference type="ARBA" id="ARBA00022475"/>
    </source>
</evidence>
<feature type="transmembrane region" description="Helical" evidence="8">
    <location>
        <begin position="389"/>
        <end position="413"/>
    </location>
</feature>
<feature type="compositionally biased region" description="Low complexity" evidence="7">
    <location>
        <begin position="171"/>
        <end position="185"/>
    </location>
</feature>
<evidence type="ECO:0000256" key="1">
    <source>
        <dbReference type="ARBA" id="ARBA00004651"/>
    </source>
</evidence>
<comment type="caution">
    <text evidence="10">The sequence shown here is derived from an EMBL/GenBank/DDBJ whole genome shotgun (WGS) entry which is preliminary data.</text>
</comment>
<evidence type="ECO:0000256" key="5">
    <source>
        <dbReference type="ARBA" id="ARBA00023136"/>
    </source>
</evidence>
<gene>
    <name evidence="10" type="ORF">PSSU_0766</name>
</gene>
<keyword evidence="4 8" id="KW-1133">Transmembrane helix</keyword>
<feature type="transmembrane region" description="Helical" evidence="8">
    <location>
        <begin position="434"/>
        <end position="455"/>
    </location>
</feature>
<feature type="compositionally biased region" description="Acidic residues" evidence="7">
    <location>
        <begin position="703"/>
        <end position="725"/>
    </location>
</feature>
<feature type="domain" description="ABC3 transporter permease C-terminal" evidence="9">
    <location>
        <begin position="848"/>
        <end position="964"/>
    </location>
</feature>
<feature type="transmembrane region" description="Helical" evidence="8">
    <location>
        <begin position="475"/>
        <end position="496"/>
    </location>
</feature>
<name>A0A261EYR1_9BIFI</name>
<evidence type="ECO:0000313" key="10">
    <source>
        <dbReference type="EMBL" id="OZG51983.1"/>
    </source>
</evidence>
<dbReference type="Pfam" id="PF02687">
    <property type="entry name" value="FtsX"/>
    <property type="match status" value="2"/>
</dbReference>
<feature type="region of interest" description="Disordered" evidence="7">
    <location>
        <begin position="165"/>
        <end position="185"/>
    </location>
</feature>
<reference evidence="10 11" key="1">
    <citation type="journal article" date="2017" name="BMC Genomics">
        <title>Comparative genomic and phylogenomic analyses of the Bifidobacteriaceae family.</title>
        <authorList>
            <person name="Lugli G.A."/>
            <person name="Milani C."/>
            <person name="Turroni F."/>
            <person name="Duranti S."/>
            <person name="Mancabelli L."/>
            <person name="Mangifesta M."/>
            <person name="Ferrario C."/>
            <person name="Modesto M."/>
            <person name="Mattarelli P."/>
            <person name="Jiri K."/>
            <person name="van Sinderen D."/>
            <person name="Ventura M."/>
        </authorList>
    </citation>
    <scope>NUCLEOTIDE SEQUENCE [LARGE SCALE GENOMIC DNA]</scope>
    <source>
        <strain evidence="10 11">DSM 24744</strain>
    </source>
</reference>
<evidence type="ECO:0000256" key="6">
    <source>
        <dbReference type="ARBA" id="ARBA00038076"/>
    </source>
</evidence>
<organism evidence="10 11">
    <name type="scientific">Pseudoscardovia suis</name>
    <dbReference type="NCBI Taxonomy" id="987063"/>
    <lineage>
        <taxon>Bacteria</taxon>
        <taxon>Bacillati</taxon>
        <taxon>Actinomycetota</taxon>
        <taxon>Actinomycetes</taxon>
        <taxon>Bifidobacteriales</taxon>
        <taxon>Bifidobacteriaceae</taxon>
        <taxon>Pseudoscardovia</taxon>
    </lineage>
</organism>
<sequence>MWPITRGLMKRSRRTLVPAGIAIAIGSLFICATLLLGNVLDSTSTKNFTARFGGAGYSVSLNNPDDAMNVGNDGSLEHTLKNTGMDQVSQVQGVDDTRYSLEQYVHVVSANNTRSLTVFEVSAHHSIMPVELTQGAWPGKAGEAAIDEDAAKSLDVSTGDTLTIDSDFDYSNTESSKSSESSDPSAITITVTGITHDTDDQYSLSGGSLVVTPDDMLALYKQQNVGDDPAADQFTHSDLPASTIYYSVAKGADASKVRDDVSSKLTGAKVQSRSEAADERLREMNGGGINPITAAILAFGVLAMFVAALVIANTFRVLVTQRRRTLALLRTIGASKSQVHRSVLTEGTLLGLEYSAIGTALSCLVVWILDLANVKIAGSPVEFIPSASSILVPIVFATLITLLASTGAARAATMVSPMEALRPIDATEKRSVKAGRAVFSVLLLAAGIGLAAKAITQANHYAQSPSDLAAASSSAQVTPLICAILGAMLSFIGLALSSQVWVPWVLAGLGKLVSLIGGASGTVAAANIRKNPRRVAATSTALLIGVTLVATVATGASCATATVNKMLDSHYTVDASVTTTDQSDSALSTLKAVDGVKNATRIPMYAVQGLKNSDGLAQFYGTAYVVPDSAIGVEVADVFGTKTLKDGTIYVSNTYTNYLSSSTASLTDGQQIDLTFKAAPAENFYLGVYEGTAAWGSSSAAQEPEESEESPSQDGSETESSDSTDSDSASSETHDNSMNAADGLALDDYASLPSADKTLTVQLTDFAITSSAGVPMVMSQSTAKSLGLDSKASEIWLDLDTDQPASDLVDNLTKAADALPQAQLDGSFIMRTLFNRVINIAMFTLFALLSAALLIALVGVANTLSLSVIERQRESATLRAIGMTAGQLRASLAWEAVLISIGAGIVGIIVGAFYGWLGSITLFVGTDVVAAPNWSVYLGVLLLSLVAALLASIAPARRAIKVPPVEALTEAD</sequence>
<protein>
    <submittedName>
        <fullName evidence="10">ABC transporter permease</fullName>
    </submittedName>
</protein>
<keyword evidence="3 8" id="KW-0812">Transmembrane</keyword>
<feature type="transmembrane region" description="Helical" evidence="8">
    <location>
        <begin position="890"/>
        <end position="914"/>
    </location>
</feature>
<evidence type="ECO:0000259" key="9">
    <source>
        <dbReference type="Pfam" id="PF02687"/>
    </source>
</evidence>
<feature type="transmembrane region" description="Helical" evidence="8">
    <location>
        <begin position="16"/>
        <end position="37"/>
    </location>
</feature>
<dbReference type="PANTHER" id="PTHR30572:SF4">
    <property type="entry name" value="ABC TRANSPORTER PERMEASE YTRF"/>
    <property type="match status" value="1"/>
</dbReference>
<dbReference type="InterPro" id="IPR050250">
    <property type="entry name" value="Macrolide_Exporter_MacB"/>
</dbReference>
<evidence type="ECO:0000256" key="4">
    <source>
        <dbReference type="ARBA" id="ARBA00022989"/>
    </source>
</evidence>
<dbReference type="GO" id="GO:0005886">
    <property type="term" value="C:plasma membrane"/>
    <property type="evidence" value="ECO:0007669"/>
    <property type="project" value="UniProtKB-SubCell"/>
</dbReference>
<feature type="transmembrane region" description="Helical" evidence="8">
    <location>
        <begin position="535"/>
        <end position="556"/>
    </location>
</feature>
<proteinExistence type="inferred from homology"/>
<evidence type="ECO:0000256" key="3">
    <source>
        <dbReference type="ARBA" id="ARBA00022692"/>
    </source>
</evidence>
<keyword evidence="11" id="KW-1185">Reference proteome</keyword>